<protein>
    <submittedName>
        <fullName evidence="1">Uncharacterized protein</fullName>
    </submittedName>
</protein>
<accession>A0A481Z292</accession>
<evidence type="ECO:0000313" key="1">
    <source>
        <dbReference type="EMBL" id="QBK89554.1"/>
    </source>
</evidence>
<proteinExistence type="predicted"/>
<reference evidence="1" key="1">
    <citation type="journal article" date="2019" name="MBio">
        <title>Virus Genomes from Deep Sea Sediments Expand the Ocean Megavirome and Support Independent Origins of Viral Gigantism.</title>
        <authorList>
            <person name="Backstrom D."/>
            <person name="Yutin N."/>
            <person name="Jorgensen S.L."/>
            <person name="Dharamshi J."/>
            <person name="Homa F."/>
            <person name="Zaremba-Niedwiedzka K."/>
            <person name="Spang A."/>
            <person name="Wolf Y.I."/>
            <person name="Koonin E.V."/>
            <person name="Ettema T.J."/>
        </authorList>
    </citation>
    <scope>NUCLEOTIDE SEQUENCE</scope>
</reference>
<name>A0A481Z292_9VIRU</name>
<dbReference type="EMBL" id="MK500428">
    <property type="protein sequence ID" value="QBK89554.1"/>
    <property type="molecule type" value="Genomic_DNA"/>
</dbReference>
<sequence>MDDIKLKCLHLFTKLNSHCYYIEIKRLDIKTDDLSKLYYWFYLDENELIRLTFKSSDMTTQGKNIRVLKCNDENSYIQPIHILYFDDKEMIGPDGYFTYIRINSNKLPIEIKNKIISFIFRTE</sequence>
<gene>
    <name evidence="1" type="ORF">LCPAC001_00640</name>
</gene>
<organism evidence="1">
    <name type="scientific">Pithovirus LCPAC001</name>
    <dbReference type="NCBI Taxonomy" id="2506585"/>
    <lineage>
        <taxon>Viruses</taxon>
        <taxon>Pithoviruses</taxon>
    </lineage>
</organism>